<organism evidence="2 3">
    <name type="scientific">Pestalotiopsis fici (strain W106-1 / CGMCC3.15140)</name>
    <dbReference type="NCBI Taxonomy" id="1229662"/>
    <lineage>
        <taxon>Eukaryota</taxon>
        <taxon>Fungi</taxon>
        <taxon>Dikarya</taxon>
        <taxon>Ascomycota</taxon>
        <taxon>Pezizomycotina</taxon>
        <taxon>Sordariomycetes</taxon>
        <taxon>Xylariomycetidae</taxon>
        <taxon>Amphisphaeriales</taxon>
        <taxon>Sporocadaceae</taxon>
        <taxon>Pestalotiopsis</taxon>
    </lineage>
</organism>
<keyword evidence="3" id="KW-1185">Reference proteome</keyword>
<dbReference type="OMA" id="DERWMRS"/>
<dbReference type="Pfam" id="PF05721">
    <property type="entry name" value="PhyH"/>
    <property type="match status" value="1"/>
</dbReference>
<evidence type="ECO:0000256" key="1">
    <source>
        <dbReference type="SAM" id="MobiDB-lite"/>
    </source>
</evidence>
<dbReference type="GeneID" id="19267193"/>
<dbReference type="InParanoid" id="W3XDM6"/>
<proteinExistence type="predicted"/>
<evidence type="ECO:0008006" key="4">
    <source>
        <dbReference type="Google" id="ProtNLM"/>
    </source>
</evidence>
<sequence length="352" mass="39524">MTQVHNYPSSPLQAIQGSKHSSPQTAANPEILKLRGTDSDIDGVRPLVPCSLDTQLEELQRLYEQDGVIWVKNLLPRDLVLKCRENYMHFVNETTFMLKPGTDPVEGIFDPSNDWREFLPPGVVRVAAGFSDDGPFVEAAIKAHKAPFYLKFKDEVAKIIEPFVGKLRKFKEPWCLPRSLLRCAVPGAETTPVHYDQIYLRAGPPTSITGWVPIGDIGPKGGGLVYLDNAHDIGVKYEQDFDELNKDLPDEERLSAFNKNMEKGGWLDRNAGRFGQGWNRGWLVGDYEAGDVVFHSPYSIHASAINEDPCGRVRVSTDLRFVDKTKPFDQRWTVPAFDKNDTAVVRKANLSQ</sequence>
<dbReference type="SUPFAM" id="SSF51197">
    <property type="entry name" value="Clavaminate synthase-like"/>
    <property type="match status" value="1"/>
</dbReference>
<feature type="region of interest" description="Disordered" evidence="1">
    <location>
        <begin position="1"/>
        <end position="25"/>
    </location>
</feature>
<dbReference type="eggNOG" id="ENOG502SCSP">
    <property type="taxonomic scope" value="Eukaryota"/>
</dbReference>
<dbReference type="Gene3D" id="2.60.120.620">
    <property type="entry name" value="q2cbj1_9rhob like domain"/>
    <property type="match status" value="1"/>
</dbReference>
<dbReference type="HOGENOM" id="CLU_049925_0_0_1"/>
<dbReference type="OrthoDB" id="2328924at2759"/>
<protein>
    <recommendedName>
        <fullName evidence="4">Phytanoyl-CoA dioxygenase</fullName>
    </recommendedName>
</protein>
<dbReference type="PANTHER" id="PTHR40128">
    <property type="entry name" value="EXPRESSED PROTEIN"/>
    <property type="match status" value="1"/>
</dbReference>
<evidence type="ECO:0000313" key="3">
    <source>
        <dbReference type="Proteomes" id="UP000030651"/>
    </source>
</evidence>
<dbReference type="PANTHER" id="PTHR40128:SF1">
    <property type="entry name" value="PHYTANOYL-COA HYDROXYLASE"/>
    <property type="match status" value="1"/>
</dbReference>
<dbReference type="RefSeq" id="XP_007828952.1">
    <property type="nucleotide sequence ID" value="XM_007830761.1"/>
</dbReference>
<reference evidence="3" key="1">
    <citation type="journal article" date="2015" name="BMC Genomics">
        <title>Genomic and transcriptomic analysis of the endophytic fungus Pestalotiopsis fici reveals its lifestyle and high potential for synthesis of natural products.</title>
        <authorList>
            <person name="Wang X."/>
            <person name="Zhang X."/>
            <person name="Liu L."/>
            <person name="Xiang M."/>
            <person name="Wang W."/>
            <person name="Sun X."/>
            <person name="Che Y."/>
            <person name="Guo L."/>
            <person name="Liu G."/>
            <person name="Guo L."/>
            <person name="Wang C."/>
            <person name="Yin W.B."/>
            <person name="Stadler M."/>
            <person name="Zhang X."/>
            <person name="Liu X."/>
        </authorList>
    </citation>
    <scope>NUCLEOTIDE SEQUENCE [LARGE SCALE GENOMIC DNA]</scope>
    <source>
        <strain evidence="3">W106-1 / CGMCC3.15140</strain>
    </source>
</reference>
<gene>
    <name evidence="2" type="ORF">PFICI_02180</name>
</gene>
<dbReference type="Proteomes" id="UP000030651">
    <property type="component" value="Unassembled WGS sequence"/>
</dbReference>
<evidence type="ECO:0000313" key="2">
    <source>
        <dbReference type="EMBL" id="ETS84155.1"/>
    </source>
</evidence>
<dbReference type="KEGG" id="pfy:PFICI_02180"/>
<name>W3XDM6_PESFW</name>
<dbReference type="AlphaFoldDB" id="W3XDM6"/>
<dbReference type="EMBL" id="KI912110">
    <property type="protein sequence ID" value="ETS84155.1"/>
    <property type="molecule type" value="Genomic_DNA"/>
</dbReference>
<accession>W3XDM6</accession>
<dbReference type="InterPro" id="IPR008775">
    <property type="entry name" value="Phytyl_CoA_dOase-like"/>
</dbReference>